<keyword evidence="2" id="KW-1185">Reference proteome</keyword>
<protein>
    <submittedName>
        <fullName evidence="1">Uncharacterized protein</fullName>
    </submittedName>
</protein>
<evidence type="ECO:0000313" key="1">
    <source>
        <dbReference type="EMBL" id="OQD45475.1"/>
    </source>
</evidence>
<proteinExistence type="predicted"/>
<gene>
    <name evidence="1" type="ORF">BIY37_08070</name>
</gene>
<sequence length="116" mass="12925">MSTAPLVFHKKNMGRVDGGITPAIPHRTVHAELLHTALQTDSLSRRAYPTVTFHNAGFFGKGRLFSSTWKSFQLKTFLWLRLFSHLYHKPSDGIAKFGQRQTVSCKAAAVVISLQG</sequence>
<dbReference type="Proteomes" id="UP000242219">
    <property type="component" value="Unassembled WGS sequence"/>
</dbReference>
<accession>A0A1V6LZD1</accession>
<organism evidence="1 2">
    <name type="scientific">Candidatus Brocadia sapporoensis</name>
    <dbReference type="NCBI Taxonomy" id="392547"/>
    <lineage>
        <taxon>Bacteria</taxon>
        <taxon>Pseudomonadati</taxon>
        <taxon>Planctomycetota</taxon>
        <taxon>Candidatus Brocadiia</taxon>
        <taxon>Candidatus Brocadiales</taxon>
        <taxon>Candidatus Brocadiaceae</taxon>
        <taxon>Candidatus Brocadia</taxon>
    </lineage>
</organism>
<evidence type="ECO:0000313" key="2">
    <source>
        <dbReference type="Proteomes" id="UP000242219"/>
    </source>
</evidence>
<dbReference type="EMBL" id="MJUW02000086">
    <property type="protein sequence ID" value="OQD45475.1"/>
    <property type="molecule type" value="Genomic_DNA"/>
</dbReference>
<reference evidence="1 2" key="1">
    <citation type="journal article" date="2016" name="Genome Announc.">
        <title>Draft Genome Sequence of the Anaerobic Ammonium-Oxidizing Bacterium 'Candidatus Brocadia sp. 40'.</title>
        <authorList>
            <person name="Ali M."/>
            <person name="Haroon M.F."/>
            <person name="Narita Y."/>
            <person name="Zhang L."/>
            <person name="Rangel Shaw D."/>
            <person name="Okabe S."/>
            <person name="Saikaly P.E."/>
        </authorList>
    </citation>
    <scope>NUCLEOTIDE SEQUENCE [LARGE SCALE GENOMIC DNA]</scope>
    <source>
        <strain evidence="1 2">40</strain>
    </source>
</reference>
<dbReference type="AlphaFoldDB" id="A0A1V6LZD1"/>
<comment type="caution">
    <text evidence="1">The sequence shown here is derived from an EMBL/GenBank/DDBJ whole genome shotgun (WGS) entry which is preliminary data.</text>
</comment>
<name>A0A1V6LZD1_9BACT</name>